<dbReference type="Proteomes" id="UP000695562">
    <property type="component" value="Unassembled WGS sequence"/>
</dbReference>
<evidence type="ECO:0000313" key="3">
    <source>
        <dbReference type="EMBL" id="KAF2072721.1"/>
    </source>
</evidence>
<gene>
    <name evidence="3" type="ORF">CYY_005962</name>
</gene>
<dbReference type="AlphaFoldDB" id="A0A8J4URT8"/>
<evidence type="ECO:0000313" key="4">
    <source>
        <dbReference type="Proteomes" id="UP000695562"/>
    </source>
</evidence>
<comment type="similarity">
    <text evidence="1">Belongs to the TMA16 family.</text>
</comment>
<dbReference type="OrthoDB" id="270284at2759"/>
<feature type="region of interest" description="Disordered" evidence="2">
    <location>
        <begin position="1"/>
        <end position="50"/>
    </location>
</feature>
<dbReference type="PANTHER" id="PTHR13349">
    <property type="entry name" value="TRANSLATION MACHINERY-ASSOCIATED PROTEIN 16"/>
    <property type="match status" value="1"/>
</dbReference>
<dbReference type="GO" id="GO:0005634">
    <property type="term" value="C:nucleus"/>
    <property type="evidence" value="ECO:0007669"/>
    <property type="project" value="TreeGrafter"/>
</dbReference>
<dbReference type="Pfam" id="PF11176">
    <property type="entry name" value="Tma16"/>
    <property type="match status" value="1"/>
</dbReference>
<dbReference type="InterPro" id="IPR038356">
    <property type="entry name" value="Tma16_sf"/>
</dbReference>
<dbReference type="InterPro" id="IPR021346">
    <property type="entry name" value="Tma16"/>
</dbReference>
<sequence length="166" mass="19069">MVGPNKKKANNNNNKVEKKALHPLSRKAQKLTQSGIRDVKKQTQKVNKEKELKPLKKKLDWFREKCADKKVFSEQDMSDLVQEYLKLLEPKDLDKAAKSSSADFVRNAYLKEVESFNTTGYLAPDLTSGPNVRALIDWDGEMKYADSVKLKKFKFIQPTTTESKME</sequence>
<accession>A0A8J4URT8</accession>
<comment type="caution">
    <text evidence="3">The sequence shown here is derived from an EMBL/GenBank/DDBJ whole genome shotgun (WGS) entry which is preliminary data.</text>
</comment>
<evidence type="ECO:0008006" key="5">
    <source>
        <dbReference type="Google" id="ProtNLM"/>
    </source>
</evidence>
<dbReference type="Gene3D" id="1.20.1440.170">
    <property type="entry name" value="Translation machinery-associated protein 16-like"/>
    <property type="match status" value="1"/>
</dbReference>
<evidence type="ECO:0000256" key="2">
    <source>
        <dbReference type="SAM" id="MobiDB-lite"/>
    </source>
</evidence>
<proteinExistence type="inferred from homology"/>
<feature type="compositionally biased region" description="Basic and acidic residues" evidence="2">
    <location>
        <begin position="37"/>
        <end position="50"/>
    </location>
</feature>
<dbReference type="EMBL" id="AJWJ01000253">
    <property type="protein sequence ID" value="KAF2072721.1"/>
    <property type="molecule type" value="Genomic_DNA"/>
</dbReference>
<dbReference type="PANTHER" id="PTHR13349:SF2">
    <property type="entry name" value="TRANSLATION MACHINERY-ASSOCIATED PROTEIN 16"/>
    <property type="match status" value="1"/>
</dbReference>
<organism evidence="3 4">
    <name type="scientific">Polysphondylium violaceum</name>
    <dbReference type="NCBI Taxonomy" id="133409"/>
    <lineage>
        <taxon>Eukaryota</taxon>
        <taxon>Amoebozoa</taxon>
        <taxon>Evosea</taxon>
        <taxon>Eumycetozoa</taxon>
        <taxon>Dictyostelia</taxon>
        <taxon>Dictyosteliales</taxon>
        <taxon>Dictyosteliaceae</taxon>
        <taxon>Polysphondylium</taxon>
    </lineage>
</organism>
<name>A0A8J4URT8_9MYCE</name>
<reference evidence="3" key="1">
    <citation type="submission" date="2020-01" db="EMBL/GenBank/DDBJ databases">
        <title>Development of genomics and gene disruption for Polysphondylium violaceum indicates a role for the polyketide synthase stlB in stalk morphogenesis.</title>
        <authorList>
            <person name="Narita B."/>
            <person name="Kawabe Y."/>
            <person name="Kin K."/>
            <person name="Saito T."/>
            <person name="Gibbs R."/>
            <person name="Kuspa A."/>
            <person name="Muzny D."/>
            <person name="Queller D."/>
            <person name="Richards S."/>
            <person name="Strassman J."/>
            <person name="Sucgang R."/>
            <person name="Worley K."/>
            <person name="Schaap P."/>
        </authorList>
    </citation>
    <scope>NUCLEOTIDE SEQUENCE</scope>
    <source>
        <strain evidence="3">QSvi11</strain>
    </source>
</reference>
<evidence type="ECO:0000256" key="1">
    <source>
        <dbReference type="ARBA" id="ARBA00034127"/>
    </source>
</evidence>
<protein>
    <recommendedName>
        <fullName evidence="5">Translation machinery-associated protein 16</fullName>
    </recommendedName>
</protein>
<keyword evidence="4" id="KW-1185">Reference proteome</keyword>